<protein>
    <submittedName>
        <fullName evidence="1">Kazrin-like isoform X1</fullName>
    </submittedName>
</protein>
<accession>A0A7D9J4F2</accession>
<keyword evidence="2" id="KW-1185">Reference proteome</keyword>
<dbReference type="EMBL" id="CACRXK020011589">
    <property type="protein sequence ID" value="CAB4021734.1"/>
    <property type="molecule type" value="Genomic_DNA"/>
</dbReference>
<dbReference type="InterPro" id="IPR001660">
    <property type="entry name" value="SAM"/>
</dbReference>
<proteinExistence type="predicted"/>
<sequence length="395" mass="44802">MSLLIKVLDNLSFLIRVLSFGRYFDVIALCTSIKLHQLVCFVQGNFDSLASSGVSGQETSTDGLVLSNSEVYTNHTTEADDLSYYKKRKRYGRLGLVRVFSRGKKKSADLKDRPLSLSSDGDNDVSDLVQIWQVNKTIPISQWKSSAVIAFLHVHLQMPMYTDRCMENVKSGKVLADMSDIELSKSLGIISYMHRRKIRLAIEDFRHPASIKYPKMGDIDHHFVAHDWLTHVGLSQYSFTFETQMIDGRLLTAMTRKDIEKYLNITSKPHQDSILLGVELLKHLGYDREVLGKRKEKCDEYDHDPLVWSNERVIRWCDSINLKEYSSNLRSSGVFGALLVLNHSYGPEELAECLNIPVEKTAVRKHLVGELSSLMINASSPYGNNVYVSPLAHRG</sequence>
<comment type="caution">
    <text evidence="1">The sequence shown here is derived from an EMBL/GenBank/DDBJ whole genome shotgun (WGS) entry which is preliminary data.</text>
</comment>
<dbReference type="PANTHER" id="PTHR12776">
    <property type="entry name" value="KAZRIN-RELATED"/>
    <property type="match status" value="1"/>
</dbReference>
<dbReference type="Pfam" id="PF00536">
    <property type="entry name" value="SAM_1"/>
    <property type="match status" value="2"/>
</dbReference>
<dbReference type="Pfam" id="PF07647">
    <property type="entry name" value="SAM_2"/>
    <property type="match status" value="1"/>
</dbReference>
<dbReference type="SUPFAM" id="SSF47769">
    <property type="entry name" value="SAM/Pointed domain"/>
    <property type="match status" value="3"/>
</dbReference>
<dbReference type="InterPro" id="IPR037614">
    <property type="entry name" value="Kazrin"/>
</dbReference>
<evidence type="ECO:0000313" key="2">
    <source>
        <dbReference type="Proteomes" id="UP001152795"/>
    </source>
</evidence>
<organism evidence="1 2">
    <name type="scientific">Paramuricea clavata</name>
    <name type="common">Red gorgonian</name>
    <name type="synonym">Violescent sea-whip</name>
    <dbReference type="NCBI Taxonomy" id="317549"/>
    <lineage>
        <taxon>Eukaryota</taxon>
        <taxon>Metazoa</taxon>
        <taxon>Cnidaria</taxon>
        <taxon>Anthozoa</taxon>
        <taxon>Octocorallia</taxon>
        <taxon>Malacalcyonacea</taxon>
        <taxon>Plexauridae</taxon>
        <taxon>Paramuricea</taxon>
    </lineage>
</organism>
<name>A0A7D9J4F2_PARCT</name>
<dbReference type="Gene3D" id="1.10.150.50">
    <property type="entry name" value="Transcription Factor, Ets-1"/>
    <property type="match status" value="3"/>
</dbReference>
<dbReference type="AlphaFoldDB" id="A0A7D9J4F2"/>
<dbReference type="OrthoDB" id="2132119at2759"/>
<evidence type="ECO:0000313" key="1">
    <source>
        <dbReference type="EMBL" id="CAB4021734.1"/>
    </source>
</evidence>
<dbReference type="PANTHER" id="PTHR12776:SF1">
    <property type="entry name" value="KAZRIN"/>
    <property type="match status" value="1"/>
</dbReference>
<gene>
    <name evidence="1" type="ORF">PACLA_8A047296</name>
</gene>
<dbReference type="Proteomes" id="UP001152795">
    <property type="component" value="Unassembled WGS sequence"/>
</dbReference>
<dbReference type="SMART" id="SM00454">
    <property type="entry name" value="SAM"/>
    <property type="match status" value="3"/>
</dbReference>
<dbReference type="InterPro" id="IPR013761">
    <property type="entry name" value="SAM/pointed_sf"/>
</dbReference>
<reference evidence="1" key="1">
    <citation type="submission" date="2020-04" db="EMBL/GenBank/DDBJ databases">
        <authorList>
            <person name="Alioto T."/>
            <person name="Alioto T."/>
            <person name="Gomez Garrido J."/>
        </authorList>
    </citation>
    <scope>NUCLEOTIDE SEQUENCE</scope>
    <source>
        <strain evidence="1">A484AB</strain>
    </source>
</reference>
<dbReference type="PROSITE" id="PS50105">
    <property type="entry name" value="SAM_DOMAIN"/>
    <property type="match status" value="3"/>
</dbReference>